<feature type="chain" id="PRO_5046316925" description="Secreted protein with PEP-CTERM sorting signal" evidence="2">
    <location>
        <begin position="21"/>
        <end position="67"/>
    </location>
</feature>
<keyword evidence="1" id="KW-1133">Transmembrane helix</keyword>
<proteinExistence type="predicted"/>
<name>A0ABU8TL73_9HYPH</name>
<feature type="signal peptide" evidence="2">
    <location>
        <begin position="1"/>
        <end position="20"/>
    </location>
</feature>
<keyword evidence="4" id="KW-1185">Reference proteome</keyword>
<keyword evidence="1" id="KW-0812">Transmembrane</keyword>
<reference evidence="3 4" key="1">
    <citation type="submission" date="2024-02" db="EMBL/GenBank/DDBJ databases">
        <title>Roseibium algae sp. nov., isolated from marine alga (Grateloupia sp.), showing potential in myo-inositol conversion.</title>
        <authorList>
            <person name="Wang Y."/>
        </authorList>
    </citation>
    <scope>NUCLEOTIDE SEQUENCE [LARGE SCALE GENOMIC DNA]</scope>
    <source>
        <strain evidence="3 4">H3510</strain>
    </source>
</reference>
<feature type="transmembrane region" description="Helical" evidence="1">
    <location>
        <begin position="36"/>
        <end position="59"/>
    </location>
</feature>
<organism evidence="3 4">
    <name type="scientific">Roseibium algae</name>
    <dbReference type="NCBI Taxonomy" id="3123038"/>
    <lineage>
        <taxon>Bacteria</taxon>
        <taxon>Pseudomonadati</taxon>
        <taxon>Pseudomonadota</taxon>
        <taxon>Alphaproteobacteria</taxon>
        <taxon>Hyphomicrobiales</taxon>
        <taxon>Stappiaceae</taxon>
        <taxon>Roseibium</taxon>
    </lineage>
</organism>
<dbReference type="EMBL" id="JBAKIA010000007">
    <property type="protein sequence ID" value="MEJ8474910.1"/>
    <property type="molecule type" value="Genomic_DNA"/>
</dbReference>
<accession>A0ABU8TL73</accession>
<evidence type="ECO:0000313" key="4">
    <source>
        <dbReference type="Proteomes" id="UP001385499"/>
    </source>
</evidence>
<dbReference type="RefSeq" id="WP_340274705.1">
    <property type="nucleotide sequence ID" value="NZ_JBAKIA010000007.1"/>
</dbReference>
<evidence type="ECO:0008006" key="5">
    <source>
        <dbReference type="Google" id="ProtNLM"/>
    </source>
</evidence>
<keyword evidence="1" id="KW-0472">Membrane</keyword>
<evidence type="ECO:0000256" key="1">
    <source>
        <dbReference type="SAM" id="Phobius"/>
    </source>
</evidence>
<sequence>MNKVILGLSAFAVSASSALAHTSLQDHAHPHTDASSYFTVEMLIIFALGISLGGTLAWVRRRKEGGK</sequence>
<keyword evidence="2" id="KW-0732">Signal</keyword>
<comment type="caution">
    <text evidence="3">The sequence shown here is derived from an EMBL/GenBank/DDBJ whole genome shotgun (WGS) entry which is preliminary data.</text>
</comment>
<protein>
    <recommendedName>
        <fullName evidence="5">Secreted protein with PEP-CTERM sorting signal</fullName>
    </recommendedName>
</protein>
<gene>
    <name evidence="3" type="ORF">V6575_12505</name>
</gene>
<dbReference type="Proteomes" id="UP001385499">
    <property type="component" value="Unassembled WGS sequence"/>
</dbReference>
<evidence type="ECO:0000313" key="3">
    <source>
        <dbReference type="EMBL" id="MEJ8474910.1"/>
    </source>
</evidence>
<evidence type="ECO:0000256" key="2">
    <source>
        <dbReference type="SAM" id="SignalP"/>
    </source>
</evidence>